<dbReference type="PROSITE" id="PS51656">
    <property type="entry name" value="4FE4S"/>
    <property type="match status" value="1"/>
</dbReference>
<feature type="binding site" evidence="6">
    <location>
        <begin position="367"/>
        <end position="370"/>
    </location>
    <ligand>
        <name>5-methoxybenzimidazolylcob(I)amide</name>
        <dbReference type="ChEBI" id="CHEBI:157765"/>
    </ligand>
</feature>
<evidence type="ECO:0000256" key="6">
    <source>
        <dbReference type="PIRSR" id="PIRSR000376-1"/>
    </source>
</evidence>
<feature type="binding site" evidence="6">
    <location>
        <position position="343"/>
    </location>
    <ligand>
        <name>5-methoxybenzimidazolylcob(I)amide</name>
        <dbReference type="ChEBI" id="CHEBI:157765"/>
    </ligand>
</feature>
<dbReference type="InterPro" id="IPR016218">
    <property type="entry name" value="AcylCoA_decarb/synth_gsu"/>
</dbReference>
<feature type="binding site" evidence="7">
    <location>
        <position position="25"/>
    </location>
    <ligand>
        <name>[4Fe-4S] cluster</name>
        <dbReference type="ChEBI" id="CHEBI:49883"/>
    </ligand>
</feature>
<proteinExistence type="predicted"/>
<gene>
    <name evidence="9" type="ordered locus">Desor_3272</name>
</gene>
<accession>G7WBL7</accession>
<dbReference type="GO" id="GO:0046356">
    <property type="term" value="P:acetyl-CoA catabolic process"/>
    <property type="evidence" value="ECO:0007669"/>
    <property type="project" value="InterPro"/>
</dbReference>
<dbReference type="PANTHER" id="PTHR36214">
    <property type="match status" value="1"/>
</dbReference>
<dbReference type="GO" id="GO:0005506">
    <property type="term" value="F:iron ion binding"/>
    <property type="evidence" value="ECO:0007669"/>
    <property type="project" value="InterPro"/>
</dbReference>
<evidence type="ECO:0000256" key="3">
    <source>
        <dbReference type="ARBA" id="ARBA00023004"/>
    </source>
</evidence>
<keyword evidence="4 7" id="KW-0411">Iron-sulfur</keyword>
<evidence type="ECO:0000313" key="9">
    <source>
        <dbReference type="EMBL" id="AET68775.1"/>
    </source>
</evidence>
<dbReference type="STRING" id="768706.Desor_3272"/>
<dbReference type="eggNOG" id="COG1456">
    <property type="taxonomic scope" value="Bacteria"/>
</dbReference>
<dbReference type="GO" id="GO:0008168">
    <property type="term" value="F:methyltransferase activity"/>
    <property type="evidence" value="ECO:0007669"/>
    <property type="project" value="InterPro"/>
</dbReference>
<evidence type="ECO:0000256" key="2">
    <source>
        <dbReference type="ARBA" id="ARBA00022723"/>
    </source>
</evidence>
<reference evidence="9 10" key="2">
    <citation type="journal article" date="2012" name="J. Bacteriol.">
        <title>Complete genome sequences of Desulfosporosinus orientis DSM765T, Desulfosporosinus youngiae DSM17734T, Desulfosporosinus meridiei DSM13257T, and Desulfosporosinus acidiphilus DSM22704T.</title>
        <authorList>
            <person name="Pester M."/>
            <person name="Brambilla E."/>
            <person name="Alazard D."/>
            <person name="Rattei T."/>
            <person name="Weinmaier T."/>
            <person name="Han J."/>
            <person name="Lucas S."/>
            <person name="Lapidus A."/>
            <person name="Cheng J.F."/>
            <person name="Goodwin L."/>
            <person name="Pitluck S."/>
            <person name="Peters L."/>
            <person name="Ovchinnikova G."/>
            <person name="Teshima H."/>
            <person name="Detter J.C."/>
            <person name="Han C.S."/>
            <person name="Tapia R."/>
            <person name="Land M.L."/>
            <person name="Hauser L."/>
            <person name="Kyrpides N.C."/>
            <person name="Ivanova N.N."/>
            <person name="Pagani I."/>
            <person name="Huntmann M."/>
            <person name="Wei C.L."/>
            <person name="Davenport K.W."/>
            <person name="Daligault H."/>
            <person name="Chain P.S."/>
            <person name="Chen A."/>
            <person name="Mavromatis K."/>
            <person name="Markowitz V."/>
            <person name="Szeto E."/>
            <person name="Mikhailova N."/>
            <person name="Pati A."/>
            <person name="Wagner M."/>
            <person name="Woyke T."/>
            <person name="Ollivier B."/>
            <person name="Klenk H.P."/>
            <person name="Spring S."/>
            <person name="Loy A."/>
        </authorList>
    </citation>
    <scope>NUCLEOTIDE SEQUENCE [LARGE SCALE GENOMIC DNA]</scope>
    <source>
        <strain evidence="10">ATCC 19365 / DSM 765 / NCIMB 8382 / VKM B-1628</strain>
    </source>
</reference>
<dbReference type="Proteomes" id="UP000006346">
    <property type="component" value="Chromosome"/>
</dbReference>
<feature type="binding site" evidence="6">
    <location>
        <position position="430"/>
    </location>
    <ligand>
        <name>5-methoxybenzimidazolylcob(I)amide</name>
        <dbReference type="ChEBI" id="CHEBI:157765"/>
    </ligand>
</feature>
<dbReference type="Gene3D" id="3.40.50.11600">
    <property type="match status" value="1"/>
</dbReference>
<dbReference type="Pfam" id="PF03599">
    <property type="entry name" value="CdhD"/>
    <property type="match status" value="1"/>
</dbReference>
<keyword evidence="2 7" id="KW-0479">Metal-binding</keyword>
<dbReference type="PATRIC" id="fig|768706.3.peg.3299"/>
<dbReference type="HOGENOM" id="CLU_050002_0_0_9"/>
<feature type="domain" description="4Fe-4S" evidence="8">
    <location>
        <begin position="1"/>
        <end position="59"/>
    </location>
</feature>
<dbReference type="Gene3D" id="3.20.20.20">
    <property type="entry name" value="Dihydropteroate synthase-like"/>
    <property type="match status" value="1"/>
</dbReference>
<name>G7WBL7_DESOD</name>
<reference evidence="10" key="1">
    <citation type="submission" date="2011-11" db="EMBL/GenBank/DDBJ databases">
        <title>Complete sequence of Desulfosporosinus orientis DSM 765.</title>
        <authorList>
            <person name="Lucas S."/>
            <person name="Han J."/>
            <person name="Lapidus A."/>
            <person name="Cheng J.-F."/>
            <person name="Goodwin L."/>
            <person name="Pitluck S."/>
            <person name="Peters L."/>
            <person name="Ovchinnikova G."/>
            <person name="Teshima H."/>
            <person name="Detter J.C."/>
            <person name="Han C."/>
            <person name="Tapia R."/>
            <person name="Land M."/>
            <person name="Hauser L."/>
            <person name="Kyrpides N."/>
            <person name="Ivanova N."/>
            <person name="Pagani I."/>
            <person name="Pester M."/>
            <person name="Spring S."/>
            <person name="Ollivier B."/>
            <person name="Rattei T."/>
            <person name="Klenk H.-P."/>
            <person name="Wagner M."/>
            <person name="Loy A."/>
            <person name="Woyke T."/>
        </authorList>
    </citation>
    <scope>NUCLEOTIDE SEQUENCE [LARGE SCALE GENOMIC DNA]</scope>
    <source>
        <strain evidence="10">ATCC 19365 / DSM 765 / NCIMB 8382 / VKM B-1628</strain>
    </source>
</reference>
<dbReference type="AlphaFoldDB" id="G7WBL7"/>
<dbReference type="RefSeq" id="WP_014185583.1">
    <property type="nucleotide sequence ID" value="NC_016584.1"/>
</dbReference>
<evidence type="ECO:0000313" key="10">
    <source>
        <dbReference type="Proteomes" id="UP000006346"/>
    </source>
</evidence>
<feature type="binding site" evidence="7">
    <location>
        <position position="20"/>
    </location>
    <ligand>
        <name>[4Fe-4S] cluster</name>
        <dbReference type="ChEBI" id="CHEBI:49883"/>
    </ligand>
</feature>
<keyword evidence="5" id="KW-0170">Cobalt</keyword>
<dbReference type="KEGG" id="dor:Desor_3272"/>
<dbReference type="EMBL" id="CP003108">
    <property type="protein sequence ID" value="AET68775.1"/>
    <property type="molecule type" value="Genomic_DNA"/>
</dbReference>
<feature type="binding site" evidence="6">
    <location>
        <position position="337"/>
    </location>
    <ligand>
        <name>5-methoxybenzimidazolylcob(I)amide</name>
        <dbReference type="ChEBI" id="CHEBI:157765"/>
    </ligand>
</feature>
<protein>
    <submittedName>
        <fullName evidence="9">CO dehydrogenase/acetyl-CoA synthase gamma subunit (Corrinoid Fe-S protein)</fullName>
    </submittedName>
</protein>
<evidence type="ECO:0000256" key="5">
    <source>
        <dbReference type="ARBA" id="ARBA00023285"/>
    </source>
</evidence>
<organism evidence="9 10">
    <name type="scientific">Desulfosporosinus orientis (strain ATCC 19365 / DSM 765 / NCIMB 8382 / VKM B-1628 / Singapore I)</name>
    <name type="common">Desulfotomaculum orientis</name>
    <dbReference type="NCBI Taxonomy" id="768706"/>
    <lineage>
        <taxon>Bacteria</taxon>
        <taxon>Bacillati</taxon>
        <taxon>Bacillota</taxon>
        <taxon>Clostridia</taxon>
        <taxon>Eubacteriales</taxon>
        <taxon>Desulfitobacteriaceae</taxon>
        <taxon>Desulfosporosinus</taxon>
    </lineage>
</organism>
<dbReference type="InterPro" id="IPR051069">
    <property type="entry name" value="ACDS_complex_subunit"/>
</dbReference>
<dbReference type="InterPro" id="IPR011005">
    <property type="entry name" value="Dihydropteroate_synth-like_sf"/>
</dbReference>
<dbReference type="PANTHER" id="PTHR36214:SF3">
    <property type="entry name" value="ACETYL-COA DECARBONYLASE_SYNTHASE COMPLEX SUBUNIT GAMMA"/>
    <property type="match status" value="1"/>
</dbReference>
<dbReference type="PIRSF" id="PIRSF000376">
    <property type="entry name" value="AcCoA_decarb_gamma"/>
    <property type="match status" value="1"/>
</dbReference>
<evidence type="ECO:0000256" key="7">
    <source>
        <dbReference type="PIRSR" id="PIRSR000376-2"/>
    </source>
</evidence>
<keyword evidence="1 7" id="KW-0004">4Fe-4S</keyword>
<dbReference type="SUPFAM" id="SSF51717">
    <property type="entry name" value="Dihydropteroate synthetase-like"/>
    <property type="match status" value="1"/>
</dbReference>
<dbReference type="InterPro" id="IPR007202">
    <property type="entry name" value="4Fe-4S_dom"/>
</dbReference>
<dbReference type="Pfam" id="PF04060">
    <property type="entry name" value="FeS"/>
    <property type="match status" value="1"/>
</dbReference>
<feature type="binding site" evidence="7">
    <location>
        <position position="17"/>
    </location>
    <ligand>
        <name>[4Fe-4S] cluster</name>
        <dbReference type="ChEBI" id="CHEBI:49883"/>
    </ligand>
</feature>
<dbReference type="GO" id="GO:0051539">
    <property type="term" value="F:4 iron, 4 sulfur cluster binding"/>
    <property type="evidence" value="ECO:0007669"/>
    <property type="project" value="UniProtKB-KW"/>
</dbReference>
<evidence type="ECO:0000259" key="8">
    <source>
        <dbReference type="PROSITE" id="PS51656"/>
    </source>
</evidence>
<keyword evidence="3 7" id="KW-0408">Iron</keyword>
<dbReference type="InterPro" id="IPR016041">
    <property type="entry name" value="Ac-CoA_synth_d_su_TIM-brl"/>
</dbReference>
<sequence>MALTGLEIYKQLPKKNCGECGVPTCLAFAMALASGKASLDSCQYVTEAARDNLDSASAPPIKAIKFGNESVMGDETVLFRHDKTFYHPTTLLIQVSDSLNDDEVNAKIEEIKGLEFERVGLQYSIEGVAIVQESGDAARFAKVASAVAAATDKSLLLLSSDPEALKAALEPLASRKPLIGAATSDNYEAMVNLAKDNSVPVILKADGLDALEELVTKAQGLGYKEFVLDPGSRTTVDTLANLTHIRRLAIKKKFRPFGFPVITFTSKADPLEEIMQATVYVAKYASAVVLNTSKKAHLLPLMTLRQNIYTDPQKPIQVEPKLHTVGNVDENSPFYITTNFSLTYYSVEGEVETSKIPSYILPIDTDGTSVLTAYAAGKLEPEKIVEAMNASGIADKVKHRNIIIPGYVAVISGKLAELSGWKTIVGPRESSGIVSFSKTLS</sequence>
<dbReference type="NCBIfam" id="NF003195">
    <property type="entry name" value="PRK04165.1"/>
    <property type="match status" value="1"/>
</dbReference>
<evidence type="ECO:0000256" key="1">
    <source>
        <dbReference type="ARBA" id="ARBA00022485"/>
    </source>
</evidence>
<feature type="binding site" evidence="7">
    <location>
        <position position="42"/>
    </location>
    <ligand>
        <name>[4Fe-4S] cluster</name>
        <dbReference type="ChEBI" id="CHEBI:49883"/>
    </ligand>
</feature>
<keyword evidence="10" id="KW-1185">Reference proteome</keyword>
<dbReference type="OrthoDB" id="140437at2"/>
<evidence type="ECO:0000256" key="4">
    <source>
        <dbReference type="ARBA" id="ARBA00023014"/>
    </source>
</evidence>